<dbReference type="InterPro" id="IPR025532">
    <property type="entry name" value="G6P_1-epimerase"/>
</dbReference>
<evidence type="ECO:0000256" key="3">
    <source>
        <dbReference type="ARBA" id="ARBA00023235"/>
    </source>
</evidence>
<comment type="catalytic activity">
    <reaction evidence="1">
        <text>alpha-D-glucose 6-phosphate = beta-D-glucose 6-phosphate</text>
        <dbReference type="Rhea" id="RHEA:16249"/>
        <dbReference type="ChEBI" id="CHEBI:58225"/>
        <dbReference type="ChEBI" id="CHEBI:58247"/>
        <dbReference type="EC" id="5.1.3.15"/>
    </reaction>
</comment>
<reference evidence="5 6" key="1">
    <citation type="submission" date="2024-12" db="EMBL/GenBank/DDBJ databases">
        <authorList>
            <person name="Lee Y."/>
        </authorList>
    </citation>
    <scope>NUCLEOTIDE SEQUENCE [LARGE SCALE GENOMIC DNA]</scope>
    <source>
        <strain evidence="5 6">03SUJ4</strain>
    </source>
</reference>
<dbReference type="EMBL" id="JBJYXY010000001">
    <property type="protein sequence ID" value="MFN2974215.1"/>
    <property type="molecule type" value="Genomic_DNA"/>
</dbReference>
<organism evidence="5 6">
    <name type="scientific">Terriglobus aquaticus</name>
    <dbReference type="NCBI Taxonomy" id="940139"/>
    <lineage>
        <taxon>Bacteria</taxon>
        <taxon>Pseudomonadati</taxon>
        <taxon>Acidobacteriota</taxon>
        <taxon>Terriglobia</taxon>
        <taxon>Terriglobales</taxon>
        <taxon>Acidobacteriaceae</taxon>
        <taxon>Terriglobus</taxon>
    </lineage>
</organism>
<accession>A0ABW9KGW3</accession>
<dbReference type="PIRSF" id="PIRSF016020">
    <property type="entry name" value="PHexose_mutarotase"/>
    <property type="match status" value="1"/>
</dbReference>
<protein>
    <recommendedName>
        <fullName evidence="4">Putative glucose-6-phosphate 1-epimerase</fullName>
        <ecNumber evidence="4">5.1.3.15</ecNumber>
    </recommendedName>
</protein>
<comment type="caution">
    <text evidence="5">The sequence shown here is derived from an EMBL/GenBank/DDBJ whole genome shotgun (WGS) entry which is preliminary data.</text>
</comment>
<name>A0ABW9KGW3_9BACT</name>
<dbReference type="SUPFAM" id="SSF74650">
    <property type="entry name" value="Galactose mutarotase-like"/>
    <property type="match status" value="1"/>
</dbReference>
<dbReference type="Pfam" id="PF01263">
    <property type="entry name" value="Aldose_epim"/>
    <property type="match status" value="1"/>
</dbReference>
<sequence length="308" mass="34040">MPTQTPESLQKFAIQDHLTFHVGNGNLNHDLVEARIVTPASEATILLHGAHLTRWNPTGTEPVIYVSPKSAFAEDKPIRGGIPVLYPWFASGWDGQHQPMHGFARITEWTVQSTHLDPHGDVTLTLTLPSTPDLQKSGYGQCAATLRFRVGKELAITLEVTNHGSAPIVFEEGLHTYFAIGDIRQTTTEGLQGTTYLDKRDNFAKKVQTERLLHYTRDVDQVHLNTATPLTVHDAANRRDIHIVKGGSDTTVTWNPWSVMTPTLPDLAPDSWEHFVCVETVNAADNRITLAPGQTHVMSSTVHVTKLA</sequence>
<proteinExistence type="inferred from homology"/>
<gene>
    <name evidence="5" type="ORF">ACK2TP_00425</name>
</gene>
<dbReference type="CDD" id="cd09020">
    <property type="entry name" value="D-hex-6-P-epi_like"/>
    <property type="match status" value="1"/>
</dbReference>
<dbReference type="RefSeq" id="WP_263414215.1">
    <property type="nucleotide sequence ID" value="NZ_BAABBH010000001.1"/>
</dbReference>
<keyword evidence="6" id="KW-1185">Reference proteome</keyword>
<dbReference type="PANTHER" id="PTHR11122:SF13">
    <property type="entry name" value="GLUCOSE-6-PHOSPHATE 1-EPIMERASE"/>
    <property type="match status" value="1"/>
</dbReference>
<comment type="similarity">
    <text evidence="2 4">Belongs to the glucose-6-phosphate 1-epimerase family.</text>
</comment>
<evidence type="ECO:0000256" key="4">
    <source>
        <dbReference type="PIRNR" id="PIRNR016020"/>
    </source>
</evidence>
<evidence type="ECO:0000313" key="5">
    <source>
        <dbReference type="EMBL" id="MFN2974215.1"/>
    </source>
</evidence>
<dbReference type="InterPro" id="IPR011013">
    <property type="entry name" value="Gal_mutarotase_sf_dom"/>
</dbReference>
<keyword evidence="3 4" id="KW-0413">Isomerase</keyword>
<dbReference type="InterPro" id="IPR014718">
    <property type="entry name" value="GH-type_carb-bd"/>
</dbReference>
<dbReference type="GO" id="GO:0016853">
    <property type="term" value="F:isomerase activity"/>
    <property type="evidence" value="ECO:0007669"/>
    <property type="project" value="UniProtKB-KW"/>
</dbReference>
<dbReference type="InterPro" id="IPR008183">
    <property type="entry name" value="Aldose_1/G6P_1-epimerase"/>
</dbReference>
<dbReference type="Proteomes" id="UP001634747">
    <property type="component" value="Unassembled WGS sequence"/>
</dbReference>
<dbReference type="Gene3D" id="2.70.98.10">
    <property type="match status" value="1"/>
</dbReference>
<evidence type="ECO:0000313" key="6">
    <source>
        <dbReference type="Proteomes" id="UP001634747"/>
    </source>
</evidence>
<evidence type="ECO:0000256" key="1">
    <source>
        <dbReference type="ARBA" id="ARBA00001096"/>
    </source>
</evidence>
<dbReference type="EC" id="5.1.3.15" evidence="4"/>
<dbReference type="PANTHER" id="PTHR11122">
    <property type="entry name" value="APOSPORY-ASSOCIATED PROTEIN C-RELATED"/>
    <property type="match status" value="1"/>
</dbReference>
<evidence type="ECO:0000256" key="2">
    <source>
        <dbReference type="ARBA" id="ARBA00005866"/>
    </source>
</evidence>